<dbReference type="AlphaFoldDB" id="A0A2T0SWB9"/>
<feature type="transmembrane region" description="Helical" evidence="1">
    <location>
        <begin position="122"/>
        <end position="147"/>
    </location>
</feature>
<evidence type="ECO:0008006" key="4">
    <source>
        <dbReference type="Google" id="ProtNLM"/>
    </source>
</evidence>
<feature type="transmembrane region" description="Helical" evidence="1">
    <location>
        <begin position="204"/>
        <end position="222"/>
    </location>
</feature>
<dbReference type="EMBL" id="PVTE01000010">
    <property type="protein sequence ID" value="PRY37707.1"/>
    <property type="molecule type" value="Genomic_DNA"/>
</dbReference>
<evidence type="ECO:0000256" key="1">
    <source>
        <dbReference type="SAM" id="Phobius"/>
    </source>
</evidence>
<evidence type="ECO:0000313" key="2">
    <source>
        <dbReference type="EMBL" id="PRY37707.1"/>
    </source>
</evidence>
<sequence length="468" mass="53793">MLSFFRSYFSYQYVALIGLLLLIRLPLLLRPMPLLIPELNWMLVGEQMSAGHLLYRDVWDSISPLSATVYWGIHSLFGRSVIALHLAATVVSVFQIVYFNYLTNARDVYSDRSFWPGLIYMLFLHLSFDCLTLSPVLMATSFLLLAFGTLIRQMERRGATDEVFEVGFYLGLAALFYLPSALFIVWASVSLLLYTGATFRQHSLTFFGFLFPFAVMALFYYMRDGLDDVNRNLLSSVFRVRQYALSDFQSLLFSLLIPMGLGVLGFLSLFNTRNRYVNVQQRIQQIMVLWFVTAVLTIALVPYLAPMSFLSFVPPMAYFAVFYFENQRKNWLAETAFGLSFTLMLLLFYQGLLGLIPGQLGQLTNLRVQQTSLPAAIRNEPILVIGEDLSAYRDNRPATPYLNWDLAQYDLKNLDNYQAVVHVFDNFRNDPPTFIIDREQVVGKLFQRIPALAARYEKTAYPDVYKLK</sequence>
<keyword evidence="1" id="KW-0812">Transmembrane</keyword>
<accession>A0A2T0SWB9</accession>
<keyword evidence="1" id="KW-0472">Membrane</keyword>
<gene>
    <name evidence="2" type="ORF">CLV58_110177</name>
</gene>
<feature type="transmembrane region" description="Helical" evidence="1">
    <location>
        <begin position="336"/>
        <end position="356"/>
    </location>
</feature>
<keyword evidence="1" id="KW-1133">Transmembrane helix</keyword>
<feature type="transmembrane region" description="Helical" evidence="1">
    <location>
        <begin position="12"/>
        <end position="29"/>
    </location>
</feature>
<dbReference type="RefSeq" id="WP_106138424.1">
    <property type="nucleotide sequence ID" value="NZ_PVTE01000010.1"/>
</dbReference>
<comment type="caution">
    <text evidence="2">The sequence shown here is derived from an EMBL/GenBank/DDBJ whole genome shotgun (WGS) entry which is preliminary data.</text>
</comment>
<feature type="transmembrane region" description="Helical" evidence="1">
    <location>
        <begin position="251"/>
        <end position="271"/>
    </location>
</feature>
<feature type="transmembrane region" description="Helical" evidence="1">
    <location>
        <begin position="167"/>
        <end position="192"/>
    </location>
</feature>
<name>A0A2T0SWB9_9BACT</name>
<dbReference type="Proteomes" id="UP000238375">
    <property type="component" value="Unassembled WGS sequence"/>
</dbReference>
<proteinExistence type="predicted"/>
<keyword evidence="3" id="KW-1185">Reference proteome</keyword>
<dbReference type="OrthoDB" id="981402at2"/>
<evidence type="ECO:0000313" key="3">
    <source>
        <dbReference type="Proteomes" id="UP000238375"/>
    </source>
</evidence>
<protein>
    <recommendedName>
        <fullName evidence="4">Dolichyl-phosphate-mannose-protein mannosyltransferase</fullName>
    </recommendedName>
</protein>
<reference evidence="2 3" key="1">
    <citation type="submission" date="2018-03" db="EMBL/GenBank/DDBJ databases">
        <title>Genomic Encyclopedia of Archaeal and Bacterial Type Strains, Phase II (KMG-II): from individual species to whole genera.</title>
        <authorList>
            <person name="Goeker M."/>
        </authorList>
    </citation>
    <scope>NUCLEOTIDE SEQUENCE [LARGE SCALE GENOMIC DNA]</scope>
    <source>
        <strain evidence="2 3">DSM 28354</strain>
    </source>
</reference>
<organism evidence="2 3">
    <name type="scientific">Spirosoma oryzae</name>
    <dbReference type="NCBI Taxonomy" id="1469603"/>
    <lineage>
        <taxon>Bacteria</taxon>
        <taxon>Pseudomonadati</taxon>
        <taxon>Bacteroidota</taxon>
        <taxon>Cytophagia</taxon>
        <taxon>Cytophagales</taxon>
        <taxon>Cytophagaceae</taxon>
        <taxon>Spirosoma</taxon>
    </lineage>
</organism>
<feature type="transmembrane region" description="Helical" evidence="1">
    <location>
        <begin position="283"/>
        <end position="301"/>
    </location>
</feature>
<feature type="transmembrane region" description="Helical" evidence="1">
    <location>
        <begin position="81"/>
        <end position="101"/>
    </location>
</feature>
<feature type="transmembrane region" description="Helical" evidence="1">
    <location>
        <begin position="307"/>
        <end position="324"/>
    </location>
</feature>